<evidence type="ECO:0000313" key="3">
    <source>
        <dbReference type="EMBL" id="KAJ1905442.1"/>
    </source>
</evidence>
<dbReference type="CDD" id="cd06257">
    <property type="entry name" value="DnaJ"/>
    <property type="match status" value="1"/>
</dbReference>
<dbReference type="PANTHER" id="PTHR43908">
    <property type="entry name" value="AT29763P-RELATED"/>
    <property type="match status" value="1"/>
</dbReference>
<dbReference type="SUPFAM" id="SSF46565">
    <property type="entry name" value="Chaperone J-domain"/>
    <property type="match status" value="1"/>
</dbReference>
<evidence type="ECO:0000313" key="4">
    <source>
        <dbReference type="EMBL" id="KAJ1927148.1"/>
    </source>
</evidence>
<comment type="caution">
    <text evidence="4">The sequence shown here is derived from an EMBL/GenBank/DDBJ whole genome shotgun (WGS) entry which is preliminary data.</text>
</comment>
<dbReference type="InterPro" id="IPR001623">
    <property type="entry name" value="DnaJ_domain"/>
</dbReference>
<feature type="compositionally biased region" description="Basic and acidic residues" evidence="1">
    <location>
        <begin position="70"/>
        <end position="86"/>
    </location>
</feature>
<keyword evidence="5" id="KW-1185">Reference proteome</keyword>
<dbReference type="InterPro" id="IPR036869">
    <property type="entry name" value="J_dom_sf"/>
</dbReference>
<dbReference type="Proteomes" id="UP001150569">
    <property type="component" value="Unassembled WGS sequence"/>
</dbReference>
<dbReference type="PROSITE" id="PS50076">
    <property type="entry name" value="DNAJ_2"/>
    <property type="match status" value="1"/>
</dbReference>
<dbReference type="Pfam" id="PF00226">
    <property type="entry name" value="DnaJ"/>
    <property type="match status" value="1"/>
</dbReference>
<dbReference type="EMBL" id="JANBPT010000131">
    <property type="protein sequence ID" value="KAJ1927148.1"/>
    <property type="molecule type" value="Genomic_DNA"/>
</dbReference>
<evidence type="ECO:0000313" key="5">
    <source>
        <dbReference type="Proteomes" id="UP001150569"/>
    </source>
</evidence>
<organism evidence="4 5">
    <name type="scientific">Tieghemiomyces parasiticus</name>
    <dbReference type="NCBI Taxonomy" id="78921"/>
    <lineage>
        <taxon>Eukaryota</taxon>
        <taxon>Fungi</taxon>
        <taxon>Fungi incertae sedis</taxon>
        <taxon>Zoopagomycota</taxon>
        <taxon>Kickxellomycotina</taxon>
        <taxon>Dimargaritomycetes</taxon>
        <taxon>Dimargaritales</taxon>
        <taxon>Dimargaritaceae</taxon>
        <taxon>Tieghemiomyces</taxon>
    </lineage>
</organism>
<name>A0A9W8AGN2_9FUNG</name>
<dbReference type="Gene3D" id="1.10.287.110">
    <property type="entry name" value="DnaJ domain"/>
    <property type="match status" value="1"/>
</dbReference>
<gene>
    <name evidence="4" type="ORF">IWQ60_003159</name>
    <name evidence="3" type="ORF">IWQ60_012283</name>
</gene>
<evidence type="ECO:0000259" key="2">
    <source>
        <dbReference type="PROSITE" id="PS50076"/>
    </source>
</evidence>
<dbReference type="EMBL" id="JANBPT010001739">
    <property type="protein sequence ID" value="KAJ1905442.1"/>
    <property type="molecule type" value="Genomic_DNA"/>
</dbReference>
<feature type="region of interest" description="Disordered" evidence="1">
    <location>
        <begin position="70"/>
        <end position="101"/>
    </location>
</feature>
<dbReference type="OrthoDB" id="442087at2759"/>
<accession>A0A9W8AGN2</accession>
<dbReference type="GO" id="GO:0071218">
    <property type="term" value="P:cellular response to misfolded protein"/>
    <property type="evidence" value="ECO:0007669"/>
    <property type="project" value="TreeGrafter"/>
</dbReference>
<evidence type="ECO:0000256" key="1">
    <source>
        <dbReference type="SAM" id="MobiDB-lite"/>
    </source>
</evidence>
<dbReference type="PANTHER" id="PTHR43908:SF3">
    <property type="entry name" value="AT29763P-RELATED"/>
    <property type="match status" value="1"/>
</dbReference>
<dbReference type="PRINTS" id="PR00625">
    <property type="entry name" value="JDOMAIN"/>
</dbReference>
<sequence>MVATRGSTFPDYYEVLGVPVSASAEDIRKAYMKEALRTHPDRSDQANATQLFQRVADAYFVLSDSQRRTEYDRARQNQNRRSEWQRQHPSASRPFSEDFSASAEGEANAERTFYSVFEDLLRPEVENPTRFWGPLGYAAGGVLGFILANIPGALAGTFVGGKLGTIRDNKGKSVMEVFGSLDRSAKYQVLQALLVQILAGKYNTGK</sequence>
<protein>
    <recommendedName>
        <fullName evidence="2">J domain-containing protein</fullName>
    </recommendedName>
</protein>
<proteinExistence type="predicted"/>
<reference evidence="4" key="1">
    <citation type="submission" date="2022-07" db="EMBL/GenBank/DDBJ databases">
        <title>Phylogenomic reconstructions and comparative analyses of Kickxellomycotina fungi.</title>
        <authorList>
            <person name="Reynolds N.K."/>
            <person name="Stajich J.E."/>
            <person name="Barry K."/>
            <person name="Grigoriev I.V."/>
            <person name="Crous P."/>
            <person name="Smith M.E."/>
        </authorList>
    </citation>
    <scope>NUCLEOTIDE SEQUENCE</scope>
    <source>
        <strain evidence="4">RSA 861</strain>
    </source>
</reference>
<dbReference type="SMART" id="SM00271">
    <property type="entry name" value="DnaJ"/>
    <property type="match status" value="1"/>
</dbReference>
<dbReference type="InterPro" id="IPR051100">
    <property type="entry name" value="DnaJ_subfamily_B/C"/>
</dbReference>
<dbReference type="AlphaFoldDB" id="A0A9W8AGN2"/>
<feature type="domain" description="J" evidence="2">
    <location>
        <begin position="11"/>
        <end position="75"/>
    </location>
</feature>
<dbReference type="GO" id="GO:0030544">
    <property type="term" value="F:Hsp70 protein binding"/>
    <property type="evidence" value="ECO:0007669"/>
    <property type="project" value="TreeGrafter"/>
</dbReference>
<dbReference type="GO" id="GO:0005789">
    <property type="term" value="C:endoplasmic reticulum membrane"/>
    <property type="evidence" value="ECO:0007669"/>
    <property type="project" value="TreeGrafter"/>
</dbReference>